<evidence type="ECO:0000256" key="12">
    <source>
        <dbReference type="ARBA" id="ARBA00023204"/>
    </source>
</evidence>
<dbReference type="SUPFAM" id="SSF117018">
    <property type="entry name" value="ATP-dependent DNA ligase DNA-binding domain"/>
    <property type="match status" value="1"/>
</dbReference>
<evidence type="ECO:0000259" key="18">
    <source>
        <dbReference type="PROSITE" id="PS50160"/>
    </source>
</evidence>
<dbReference type="PANTHER" id="PTHR45997">
    <property type="entry name" value="DNA LIGASE 4"/>
    <property type="match status" value="1"/>
</dbReference>
<comment type="catalytic activity">
    <reaction evidence="14 15">
        <text>ATP + (deoxyribonucleotide)n-3'-hydroxyl + 5'-phospho-(deoxyribonucleotide)m = (deoxyribonucleotide)n+m + AMP + diphosphate.</text>
        <dbReference type="EC" id="6.5.1.1"/>
    </reaction>
</comment>
<evidence type="ECO:0000256" key="3">
    <source>
        <dbReference type="ARBA" id="ARBA00007572"/>
    </source>
</evidence>
<dbReference type="EMBL" id="JAODAN010000002">
    <property type="protein sequence ID" value="KAK1926101.1"/>
    <property type="molecule type" value="Genomic_DNA"/>
</dbReference>
<dbReference type="Pfam" id="PF04679">
    <property type="entry name" value="DNA_ligase_A_C"/>
    <property type="match status" value="1"/>
</dbReference>
<evidence type="ECO:0000256" key="9">
    <source>
        <dbReference type="ARBA" id="ARBA00022840"/>
    </source>
</evidence>
<keyword evidence="11 15" id="KW-0233">DNA recombination</keyword>
<dbReference type="GO" id="GO:0003910">
    <property type="term" value="F:DNA ligase (ATP) activity"/>
    <property type="evidence" value="ECO:0007669"/>
    <property type="project" value="UniProtKB-EC"/>
</dbReference>
<feature type="region of interest" description="Disordered" evidence="17">
    <location>
        <begin position="1"/>
        <end position="49"/>
    </location>
</feature>
<dbReference type="EC" id="6.5.1.1" evidence="15"/>
<reference evidence="20" key="1">
    <citation type="submission" date="2023-02" db="EMBL/GenBank/DDBJ databases">
        <title>Identification and recombinant expression of a fungal hydrolase from Papiliotrema laurentii that hydrolyzes apple cutin and clears colloidal polyester polyurethane.</title>
        <authorList>
            <consortium name="DOE Joint Genome Institute"/>
            <person name="Roman V.A."/>
            <person name="Bojanowski C."/>
            <person name="Crable B.R."/>
            <person name="Wagner D.N."/>
            <person name="Hung C.S."/>
            <person name="Nadeau L.J."/>
            <person name="Schratz L."/>
            <person name="Haridas S."/>
            <person name="Pangilinan J."/>
            <person name="Lipzen A."/>
            <person name="Na H."/>
            <person name="Yan M."/>
            <person name="Ng V."/>
            <person name="Grigoriev I.V."/>
            <person name="Spatafora J.W."/>
            <person name="Barlow D."/>
            <person name="Biffinger J."/>
            <person name="Kelley-Loughnane N."/>
            <person name="Varaljay V.A."/>
            <person name="Crookes-Goodson W.J."/>
        </authorList>
    </citation>
    <scope>NUCLEOTIDE SEQUENCE</scope>
    <source>
        <strain evidence="20">5307AH</strain>
    </source>
</reference>
<feature type="compositionally biased region" description="Basic and acidic residues" evidence="17">
    <location>
        <begin position="852"/>
        <end position="873"/>
    </location>
</feature>
<evidence type="ECO:0000313" key="20">
    <source>
        <dbReference type="EMBL" id="KAK1926101.1"/>
    </source>
</evidence>
<dbReference type="CDD" id="cd07968">
    <property type="entry name" value="OBF_DNA_ligase_IV"/>
    <property type="match status" value="1"/>
</dbReference>
<feature type="domain" description="BRCT" evidence="19">
    <location>
        <begin position="736"/>
        <end position="820"/>
    </location>
</feature>
<keyword evidence="9 15" id="KW-0067">ATP-binding</keyword>
<dbReference type="Pfam" id="PF00533">
    <property type="entry name" value="BRCT"/>
    <property type="match status" value="1"/>
</dbReference>
<keyword evidence="5" id="KW-0479">Metal-binding</keyword>
<dbReference type="InterPro" id="IPR029710">
    <property type="entry name" value="LIG4"/>
</dbReference>
<comment type="subcellular location">
    <subcellularLocation>
        <location evidence="2">Nucleus</location>
    </subcellularLocation>
</comment>
<dbReference type="Pfam" id="PF16589">
    <property type="entry name" value="BRCT_2"/>
    <property type="match status" value="1"/>
</dbReference>
<evidence type="ECO:0000256" key="13">
    <source>
        <dbReference type="ARBA" id="ARBA00023242"/>
    </source>
</evidence>
<dbReference type="Gene3D" id="3.30.470.30">
    <property type="entry name" value="DNA ligase/mRNA capping enzyme"/>
    <property type="match status" value="1"/>
</dbReference>
<dbReference type="InterPro" id="IPR012308">
    <property type="entry name" value="DNA_ligase_ATP-dep_N"/>
</dbReference>
<dbReference type="GO" id="GO:0006310">
    <property type="term" value="P:DNA recombination"/>
    <property type="evidence" value="ECO:0007669"/>
    <property type="project" value="UniProtKB-KW"/>
</dbReference>
<dbReference type="PROSITE" id="PS50172">
    <property type="entry name" value="BRCT"/>
    <property type="match status" value="2"/>
</dbReference>
<evidence type="ECO:0000256" key="17">
    <source>
        <dbReference type="SAM" id="MobiDB-lite"/>
    </source>
</evidence>
<evidence type="ECO:0000256" key="2">
    <source>
        <dbReference type="ARBA" id="ARBA00004123"/>
    </source>
</evidence>
<keyword evidence="12 15" id="KW-0234">DNA repair</keyword>
<dbReference type="AlphaFoldDB" id="A0AAD9FTM4"/>
<name>A0AAD9FTM4_PAPLA</name>
<keyword evidence="7 15" id="KW-0547">Nucleotide-binding</keyword>
<evidence type="ECO:0000256" key="14">
    <source>
        <dbReference type="ARBA" id="ARBA00034003"/>
    </source>
</evidence>
<dbReference type="CDD" id="cd07903">
    <property type="entry name" value="Adenylation_DNA_ligase_IV"/>
    <property type="match status" value="1"/>
</dbReference>
<dbReference type="SUPFAM" id="SSF56091">
    <property type="entry name" value="DNA ligase/mRNA capping enzyme, catalytic domain"/>
    <property type="match status" value="1"/>
</dbReference>
<dbReference type="PROSITE" id="PS50160">
    <property type="entry name" value="DNA_LIGASE_A3"/>
    <property type="match status" value="1"/>
</dbReference>
<dbReference type="Proteomes" id="UP001182556">
    <property type="component" value="Unassembled WGS sequence"/>
</dbReference>
<dbReference type="InterPro" id="IPR000977">
    <property type="entry name" value="DNA_ligase_ATP-dep"/>
</dbReference>
<evidence type="ECO:0000259" key="19">
    <source>
        <dbReference type="PROSITE" id="PS50172"/>
    </source>
</evidence>
<dbReference type="SUPFAM" id="SSF50249">
    <property type="entry name" value="Nucleic acid-binding proteins"/>
    <property type="match status" value="1"/>
</dbReference>
<evidence type="ECO:0000256" key="4">
    <source>
        <dbReference type="ARBA" id="ARBA00022598"/>
    </source>
</evidence>
<dbReference type="Gene3D" id="2.40.50.140">
    <property type="entry name" value="Nucleic acid-binding proteins"/>
    <property type="match status" value="1"/>
</dbReference>
<dbReference type="InterPro" id="IPR012340">
    <property type="entry name" value="NA-bd_OB-fold"/>
</dbReference>
<keyword evidence="6" id="KW-0677">Repeat</keyword>
<dbReference type="CDD" id="cd18435">
    <property type="entry name" value="BRCT_BRC1_like_rpt1"/>
    <property type="match status" value="1"/>
</dbReference>
<dbReference type="InterPro" id="IPR036420">
    <property type="entry name" value="BRCT_dom_sf"/>
</dbReference>
<keyword evidence="10" id="KW-0460">Magnesium</keyword>
<feature type="domain" description="ATP-dependent DNA ligase family profile" evidence="18">
    <location>
        <begin position="399"/>
        <end position="538"/>
    </location>
</feature>
<evidence type="ECO:0000256" key="6">
    <source>
        <dbReference type="ARBA" id="ARBA00022737"/>
    </source>
</evidence>
<dbReference type="GO" id="GO:0006303">
    <property type="term" value="P:double-strand break repair via nonhomologous end joining"/>
    <property type="evidence" value="ECO:0007669"/>
    <property type="project" value="TreeGrafter"/>
</dbReference>
<dbReference type="GO" id="GO:0071897">
    <property type="term" value="P:DNA biosynthetic process"/>
    <property type="evidence" value="ECO:0007669"/>
    <property type="project" value="InterPro"/>
</dbReference>
<comment type="similarity">
    <text evidence="3 16">Belongs to the ATP-dependent DNA ligase family.</text>
</comment>
<evidence type="ECO:0000256" key="1">
    <source>
        <dbReference type="ARBA" id="ARBA00001946"/>
    </source>
</evidence>
<keyword evidence="4 15" id="KW-0436">Ligase</keyword>
<evidence type="ECO:0000256" key="10">
    <source>
        <dbReference type="ARBA" id="ARBA00022842"/>
    </source>
</evidence>
<evidence type="ECO:0000256" key="8">
    <source>
        <dbReference type="ARBA" id="ARBA00022763"/>
    </source>
</evidence>
<dbReference type="GO" id="GO:0032807">
    <property type="term" value="C:DNA ligase IV complex"/>
    <property type="evidence" value="ECO:0007669"/>
    <property type="project" value="TreeGrafter"/>
</dbReference>
<gene>
    <name evidence="20" type="ORF">DB88DRAFT_504191</name>
</gene>
<dbReference type="Pfam" id="PF01068">
    <property type="entry name" value="DNA_ligase_A_M"/>
    <property type="match status" value="1"/>
</dbReference>
<feature type="region of interest" description="Disordered" evidence="17">
    <location>
        <begin position="690"/>
        <end position="711"/>
    </location>
</feature>
<dbReference type="InterPro" id="IPR001357">
    <property type="entry name" value="BRCT_dom"/>
</dbReference>
<evidence type="ECO:0000256" key="11">
    <source>
        <dbReference type="ARBA" id="ARBA00023172"/>
    </source>
</evidence>
<dbReference type="GO" id="GO:0006297">
    <property type="term" value="P:nucleotide-excision repair, DNA gap filling"/>
    <property type="evidence" value="ECO:0007669"/>
    <property type="project" value="TreeGrafter"/>
</dbReference>
<dbReference type="GO" id="GO:0003677">
    <property type="term" value="F:DNA binding"/>
    <property type="evidence" value="ECO:0007669"/>
    <property type="project" value="InterPro"/>
</dbReference>
<dbReference type="GO" id="GO:0005524">
    <property type="term" value="F:ATP binding"/>
    <property type="evidence" value="ECO:0007669"/>
    <property type="project" value="UniProtKB-KW"/>
</dbReference>
<proteinExistence type="inferred from homology"/>
<feature type="domain" description="BRCT" evidence="19">
    <location>
        <begin position="930"/>
        <end position="1040"/>
    </location>
</feature>
<evidence type="ECO:0000313" key="21">
    <source>
        <dbReference type="Proteomes" id="UP001182556"/>
    </source>
</evidence>
<dbReference type="InterPro" id="IPR036599">
    <property type="entry name" value="DNA_ligase_N_sf"/>
</dbReference>
<dbReference type="Pfam" id="PF04675">
    <property type="entry name" value="DNA_ligase_A_N"/>
    <property type="match status" value="1"/>
</dbReference>
<protein>
    <recommendedName>
        <fullName evidence="15">DNA ligase</fullName>
        <ecNumber evidence="15">6.5.1.1</ecNumber>
    </recommendedName>
</protein>
<dbReference type="PROSITE" id="PS00697">
    <property type="entry name" value="DNA_LIGASE_A1"/>
    <property type="match status" value="1"/>
</dbReference>
<evidence type="ECO:0000256" key="16">
    <source>
        <dbReference type="RuleBase" id="RU004196"/>
    </source>
</evidence>
<accession>A0AAD9FTM4</accession>
<keyword evidence="13" id="KW-0539">Nucleus</keyword>
<dbReference type="Gene3D" id="1.10.3260.10">
    <property type="entry name" value="DNA ligase, ATP-dependent, N-terminal domain"/>
    <property type="match status" value="1"/>
</dbReference>
<dbReference type="SMART" id="SM00292">
    <property type="entry name" value="BRCT"/>
    <property type="match status" value="2"/>
</dbReference>
<dbReference type="InterPro" id="IPR012310">
    <property type="entry name" value="DNA_ligase_ATP-dep_cent"/>
</dbReference>
<dbReference type="PROSITE" id="PS00333">
    <property type="entry name" value="DNA_LIGASE_A2"/>
    <property type="match status" value="1"/>
</dbReference>
<evidence type="ECO:0000256" key="7">
    <source>
        <dbReference type="ARBA" id="ARBA00022741"/>
    </source>
</evidence>
<comment type="caution">
    <text evidence="20">The sequence shown here is derived from an EMBL/GenBank/DDBJ whole genome shotgun (WGS) entry which is preliminary data.</text>
</comment>
<dbReference type="InterPro" id="IPR016059">
    <property type="entry name" value="DNA_ligase_ATP-dep_CS"/>
</dbReference>
<keyword evidence="8 15" id="KW-0227">DNA damage</keyword>
<dbReference type="Gene3D" id="3.40.50.10190">
    <property type="entry name" value="BRCT domain"/>
    <property type="match status" value="2"/>
</dbReference>
<dbReference type="GO" id="GO:0046872">
    <property type="term" value="F:metal ion binding"/>
    <property type="evidence" value="ECO:0007669"/>
    <property type="project" value="UniProtKB-KW"/>
</dbReference>
<comment type="cofactor">
    <cofactor evidence="1">
        <name>Mg(2+)</name>
        <dbReference type="ChEBI" id="CHEBI:18420"/>
    </cofactor>
</comment>
<organism evidence="20 21">
    <name type="scientific">Papiliotrema laurentii</name>
    <name type="common">Cryptococcus laurentii</name>
    <dbReference type="NCBI Taxonomy" id="5418"/>
    <lineage>
        <taxon>Eukaryota</taxon>
        <taxon>Fungi</taxon>
        <taxon>Dikarya</taxon>
        <taxon>Basidiomycota</taxon>
        <taxon>Agaricomycotina</taxon>
        <taxon>Tremellomycetes</taxon>
        <taxon>Tremellales</taxon>
        <taxon>Rhynchogastremaceae</taxon>
        <taxon>Papiliotrema</taxon>
    </lineage>
</organism>
<evidence type="ECO:0000256" key="15">
    <source>
        <dbReference type="RuleBase" id="RU000617"/>
    </source>
</evidence>
<dbReference type="NCBIfam" id="TIGR00574">
    <property type="entry name" value="dnl1"/>
    <property type="match status" value="1"/>
</dbReference>
<dbReference type="InterPro" id="IPR044125">
    <property type="entry name" value="Adenylation_DNA_ligase_IV"/>
</dbReference>
<sequence>MPAQLWSRGHRVPPSLGTGSQEETDELAIPASQPQPPNPPVSTVERPPGCINKYPTPGFSLLCTMMDRLRSEEASKRKETLSRFFELWRVKVGNDLYPLVRLLLPDRDRERPVYNLKEAMLAKCYIEVLGLDKHSEAAQRLIKWKQPVDGQTDGNSGDFARVCYHEIAARSTVEEGRLSIEAVNTLLDQLAGGRLKQHEYVPILRKINQQCTPVEQEWIIRIILKDLRISIREKGVFACLHPDAGDLFNVCSDLKRVCWTLYSPEIRLEKHQAHIDLFRSFLPQLCYRSPTSSHEAIAKLVGAPDKPFIMEEKLDGERMQLHMRGSGAQWFYCSRKAKDYTYLYGAHIGEGSLTQYIANAFHEDVRNIILDGEMLVWDPILEKYVAFGTLKTAASDRGGDENAPRPCFKVFDVLYLNDVCLTNKRLSERKRLLHSDRIFRNIESHRGRLEFAEEQLGKSGKDIRSMLERVLESKGEGLVVKRLDAVYQTNSRGADWVKVKPEYSDQMGENLDLLVLGGWWGKGGRTGKISSLLCGLRNQQHDDGSGESPKFTTFCKIGSGMSYEDYEWILNKHKQHWIPFDRQNPPDWLTLGASGTEDKPDVVIRPENSFVVEVKASEIVPAAGTFGINYTMRFPRCRYIYWDKASRDHPSGGDDHQDRDMWNSVSDNVTITERSLKFKFLELLNQPKRKYTDEEGGSSRRKKRQTTSRRVTVCRRNTWKVGSSKESPSVRDSWSRGLTTDVIKGDPQNDKAKLEALVHAHGGTYTQAQLSDLSAYVISPDEKNVLVKAQKKKGISVVKPEWIYESIKRRVKLPLTKDFLVYASAEDRDGRYFHKTLDEIDNISFVRDRGGRCDIRDPDAGQDDHTEGSHQSDEVEAANEQASNSQTELGLESEWDLRPQLATRPENAHDQNKAVASGRMDPDSLDSDEDDDGIFTHLVFYIDSAANAEKNGLQVSHPATEIVERLKRVEKLLRDHGGTIVTDILDPKLTHIIMDDFDSGRYADLSRRTAKPRRKHIVLPSWVDECLEEETLMNEDGHKPR</sequence>
<dbReference type="SUPFAM" id="SSF52113">
    <property type="entry name" value="BRCT domain"/>
    <property type="match status" value="2"/>
</dbReference>
<dbReference type="InterPro" id="IPR012309">
    <property type="entry name" value="DNA_ligase_ATP-dep_C"/>
</dbReference>
<dbReference type="PANTHER" id="PTHR45997:SF1">
    <property type="entry name" value="DNA LIGASE 4"/>
    <property type="match status" value="1"/>
</dbReference>
<keyword evidence="21" id="KW-1185">Reference proteome</keyword>
<evidence type="ECO:0000256" key="5">
    <source>
        <dbReference type="ARBA" id="ARBA00022723"/>
    </source>
</evidence>
<feature type="region of interest" description="Disordered" evidence="17">
    <location>
        <begin position="852"/>
        <end position="928"/>
    </location>
</feature>